<organism evidence="1 2">
    <name type="scientific">Nematostella vectensis</name>
    <name type="common">Starlet sea anemone</name>
    <dbReference type="NCBI Taxonomy" id="45351"/>
    <lineage>
        <taxon>Eukaryota</taxon>
        <taxon>Metazoa</taxon>
        <taxon>Cnidaria</taxon>
        <taxon>Anthozoa</taxon>
        <taxon>Hexacorallia</taxon>
        <taxon>Actiniaria</taxon>
        <taxon>Edwardsiidae</taxon>
        <taxon>Nematostella</taxon>
    </lineage>
</organism>
<keyword evidence="2" id="KW-1185">Reference proteome</keyword>
<dbReference type="PhylomeDB" id="A7S4F6"/>
<dbReference type="AlphaFoldDB" id="A7S4F6"/>
<proteinExistence type="predicted"/>
<dbReference type="STRING" id="45351.A7S4F6"/>
<dbReference type="InParanoid" id="A7S4F6"/>
<reference evidence="1 2" key="1">
    <citation type="journal article" date="2007" name="Science">
        <title>Sea anemone genome reveals ancestral eumetazoan gene repertoire and genomic organization.</title>
        <authorList>
            <person name="Putnam N.H."/>
            <person name="Srivastava M."/>
            <person name="Hellsten U."/>
            <person name="Dirks B."/>
            <person name="Chapman J."/>
            <person name="Salamov A."/>
            <person name="Terry A."/>
            <person name="Shapiro H."/>
            <person name="Lindquist E."/>
            <person name="Kapitonov V.V."/>
            <person name="Jurka J."/>
            <person name="Genikhovich G."/>
            <person name="Grigoriev I.V."/>
            <person name="Lucas S.M."/>
            <person name="Steele R.E."/>
            <person name="Finnerty J.R."/>
            <person name="Technau U."/>
            <person name="Martindale M.Q."/>
            <person name="Rokhsar D.S."/>
        </authorList>
    </citation>
    <scope>NUCLEOTIDE SEQUENCE [LARGE SCALE GENOMIC DNA]</scope>
    <source>
        <strain evidence="2">CH2 X CH6</strain>
    </source>
</reference>
<dbReference type="HOGENOM" id="CLU_2006610_0_0_1"/>
<evidence type="ECO:0000313" key="2">
    <source>
        <dbReference type="Proteomes" id="UP000001593"/>
    </source>
</evidence>
<dbReference type="Proteomes" id="UP000001593">
    <property type="component" value="Unassembled WGS sequence"/>
</dbReference>
<evidence type="ECO:0000313" key="1">
    <source>
        <dbReference type="EMBL" id="EDO41405.1"/>
    </source>
</evidence>
<gene>
    <name evidence="1" type="ORF">NEMVEDRAFT_v1g206660</name>
</gene>
<dbReference type="OMA" id="CHEFYVA"/>
<name>A7S4F6_NEMVE</name>
<sequence length="124" mass="14154">MAATKGVRVTGECDLVIETNHFIKCHEFYVAKGSYGSLLGYSTAKELNLVKITQHIKDMPSTLKYPYLFDGIGKLKGTTVKLHIDNTVKSIAQKPRRVHFYLRTKVQQEIEKLEEQDIIEKAQE</sequence>
<protein>
    <submittedName>
        <fullName evidence="1">Uncharacterized protein</fullName>
    </submittedName>
</protein>
<accession>A7S4F6</accession>
<dbReference type="eggNOG" id="ENOG502SC1W">
    <property type="taxonomic scope" value="Eukaryota"/>
</dbReference>
<dbReference type="EMBL" id="DS469578">
    <property type="protein sequence ID" value="EDO41405.1"/>
    <property type="molecule type" value="Genomic_DNA"/>
</dbReference>